<dbReference type="VEuPathDB" id="CryptoDB:Cvel_8417"/>
<sequence length="111" mass="10574">MTTFLPGFAAFGGGPFGTVVLESSPGVSGDALAGGAFPGGGPLGGGPFGGPLGGPPLGGGPFGNALEVGKAFGGGPGGGDDMLKLPIRFGILQYASATVHFTRVLKLTSPS</sequence>
<dbReference type="AlphaFoldDB" id="A0A0G4HTH5"/>
<name>A0A0G4HTH5_9ALVE</name>
<organism evidence="1">
    <name type="scientific">Chromera velia CCMP2878</name>
    <dbReference type="NCBI Taxonomy" id="1169474"/>
    <lineage>
        <taxon>Eukaryota</taxon>
        <taxon>Sar</taxon>
        <taxon>Alveolata</taxon>
        <taxon>Colpodellida</taxon>
        <taxon>Chromeraceae</taxon>
        <taxon>Chromera</taxon>
    </lineage>
</organism>
<evidence type="ECO:0000313" key="1">
    <source>
        <dbReference type="EMBL" id="CEM47592.1"/>
    </source>
</evidence>
<protein>
    <submittedName>
        <fullName evidence="1">Uncharacterized protein</fullName>
    </submittedName>
</protein>
<reference evidence="1" key="1">
    <citation type="submission" date="2014-11" db="EMBL/GenBank/DDBJ databases">
        <authorList>
            <person name="Otto D Thomas"/>
            <person name="Naeem Raeece"/>
        </authorList>
    </citation>
    <scope>NUCLEOTIDE SEQUENCE</scope>
</reference>
<dbReference type="EMBL" id="CDMZ01003787">
    <property type="protein sequence ID" value="CEM47592.1"/>
    <property type="molecule type" value="Genomic_DNA"/>
</dbReference>
<proteinExistence type="predicted"/>
<accession>A0A0G4HTH5</accession>
<gene>
    <name evidence="1" type="ORF">Cvel_8417</name>
</gene>